<feature type="transmembrane region" description="Helical" evidence="1">
    <location>
        <begin position="31"/>
        <end position="53"/>
    </location>
</feature>
<comment type="caution">
    <text evidence="2">The sequence shown here is derived from an EMBL/GenBank/DDBJ whole genome shotgun (WGS) entry which is preliminary data.</text>
</comment>
<gene>
    <name evidence="2" type="ORF">GCM10007418_04760</name>
</gene>
<proteinExistence type="predicted"/>
<feature type="transmembrane region" description="Helical" evidence="1">
    <location>
        <begin position="73"/>
        <end position="95"/>
    </location>
</feature>
<reference evidence="3" key="1">
    <citation type="journal article" date="2019" name="Int. J. Syst. Evol. Microbiol.">
        <title>The Global Catalogue of Microorganisms (GCM) 10K type strain sequencing project: providing services to taxonomists for standard genome sequencing and annotation.</title>
        <authorList>
            <consortium name="The Broad Institute Genomics Platform"/>
            <consortium name="The Broad Institute Genome Sequencing Center for Infectious Disease"/>
            <person name="Wu L."/>
            <person name="Ma J."/>
        </authorList>
    </citation>
    <scope>NUCLEOTIDE SEQUENCE [LARGE SCALE GENOMIC DNA]</scope>
    <source>
        <strain evidence="3">CGMCC 1.12482</strain>
    </source>
</reference>
<name>A0ABQ1NZS0_9GAMM</name>
<sequence>MTVTFAFHLFLHFLLPLVVALVFFRQQWQKAWLIMVAVMLVDLDHLLADPIFAADRCSIGFHPLHTYTAITGYLLMTLWQPLRLVGIGLLIHMAVDASDCWRMAGFPGI</sequence>
<evidence type="ECO:0008006" key="4">
    <source>
        <dbReference type="Google" id="ProtNLM"/>
    </source>
</evidence>
<organism evidence="2 3">
    <name type="scientific">Halopseudomonas salina</name>
    <dbReference type="NCBI Taxonomy" id="1323744"/>
    <lineage>
        <taxon>Bacteria</taxon>
        <taxon>Pseudomonadati</taxon>
        <taxon>Pseudomonadota</taxon>
        <taxon>Gammaproteobacteria</taxon>
        <taxon>Pseudomonadales</taxon>
        <taxon>Pseudomonadaceae</taxon>
        <taxon>Halopseudomonas</taxon>
    </lineage>
</organism>
<keyword evidence="3" id="KW-1185">Reference proteome</keyword>
<dbReference type="Proteomes" id="UP000638188">
    <property type="component" value="Unassembled WGS sequence"/>
</dbReference>
<evidence type="ECO:0000313" key="2">
    <source>
        <dbReference type="EMBL" id="GGC88090.1"/>
    </source>
</evidence>
<keyword evidence="1" id="KW-0812">Transmembrane</keyword>
<evidence type="ECO:0000256" key="1">
    <source>
        <dbReference type="SAM" id="Phobius"/>
    </source>
</evidence>
<accession>A0ABQ1NZS0</accession>
<keyword evidence="1" id="KW-0472">Membrane</keyword>
<dbReference type="EMBL" id="BMFF01000001">
    <property type="protein sequence ID" value="GGC88090.1"/>
    <property type="molecule type" value="Genomic_DNA"/>
</dbReference>
<dbReference type="RefSeq" id="WP_150277423.1">
    <property type="nucleotide sequence ID" value="NZ_BMFF01000001.1"/>
</dbReference>
<dbReference type="Pfam" id="PF19617">
    <property type="entry name" value="DUF6122"/>
    <property type="match status" value="1"/>
</dbReference>
<evidence type="ECO:0000313" key="3">
    <source>
        <dbReference type="Proteomes" id="UP000638188"/>
    </source>
</evidence>
<feature type="transmembrane region" description="Helical" evidence="1">
    <location>
        <begin position="6"/>
        <end position="24"/>
    </location>
</feature>
<keyword evidence="1" id="KW-1133">Transmembrane helix</keyword>
<protein>
    <recommendedName>
        <fullName evidence="4">LexA-binding, inner membrane-associated hydrolase</fullName>
    </recommendedName>
</protein>
<dbReference type="InterPro" id="IPR046125">
    <property type="entry name" value="DUF6122"/>
</dbReference>